<evidence type="ECO:0000313" key="9">
    <source>
        <dbReference type="RefSeq" id="XP_014011904.2"/>
    </source>
</evidence>
<dbReference type="Proteomes" id="UP001652741">
    <property type="component" value="Chromosome ssa18"/>
</dbReference>
<keyword evidence="2" id="KW-0963">Cytoplasm</keyword>
<dbReference type="Gene3D" id="1.10.533.10">
    <property type="entry name" value="Death Domain, Fas"/>
    <property type="match status" value="1"/>
</dbReference>
<accession>A0A1S3N8Z9</accession>
<proteinExistence type="predicted"/>
<dbReference type="RefSeq" id="XP_014011904.2">
    <property type="nucleotide sequence ID" value="XM_014156429.2"/>
</dbReference>
<dbReference type="CDD" id="cd08330">
    <property type="entry name" value="CARD_ASC_NALP1"/>
    <property type="match status" value="1"/>
</dbReference>
<dbReference type="InterPro" id="IPR025307">
    <property type="entry name" value="FIIND_dom"/>
</dbReference>
<evidence type="ECO:0000313" key="11">
    <source>
        <dbReference type="RefSeq" id="XP_014011906.2"/>
    </source>
</evidence>
<evidence type="ECO:0000313" key="8">
    <source>
        <dbReference type="Proteomes" id="UP001652741"/>
    </source>
</evidence>
<dbReference type="GO" id="GO:0042981">
    <property type="term" value="P:regulation of apoptotic process"/>
    <property type="evidence" value="ECO:0007669"/>
    <property type="project" value="InterPro"/>
</dbReference>
<evidence type="ECO:0000256" key="3">
    <source>
        <dbReference type="ARBA" id="ARBA00022588"/>
    </source>
</evidence>
<evidence type="ECO:0000313" key="10">
    <source>
        <dbReference type="RefSeq" id="XP_014011905.2"/>
    </source>
</evidence>
<protein>
    <submittedName>
        <fullName evidence="9 10">Sterile alpha motif domain-containing protein 9-like</fullName>
    </submittedName>
</protein>
<keyword evidence="4" id="KW-0391">Immunity</keyword>
<dbReference type="Pfam" id="PF13553">
    <property type="entry name" value="FIIND"/>
    <property type="match status" value="1"/>
</dbReference>
<dbReference type="Pfam" id="PF00619">
    <property type="entry name" value="CARD"/>
    <property type="match status" value="1"/>
</dbReference>
<dbReference type="KEGG" id="sasa:106577950"/>
<evidence type="ECO:0000259" key="7">
    <source>
        <dbReference type="PROSITE" id="PS51830"/>
    </source>
</evidence>
<dbReference type="GO" id="GO:0006954">
    <property type="term" value="P:inflammatory response"/>
    <property type="evidence" value="ECO:0007669"/>
    <property type="project" value="UniProtKB-KW"/>
</dbReference>
<comment type="subcellular location">
    <subcellularLocation>
        <location evidence="1">Cytoplasm</location>
        <location evidence="1">Cytosol</location>
    </subcellularLocation>
</comment>
<dbReference type="PROSITE" id="PS50209">
    <property type="entry name" value="CARD"/>
    <property type="match status" value="1"/>
</dbReference>
<keyword evidence="3" id="KW-0399">Innate immunity</keyword>
<name>A0A1S3N8Z9_SALSA</name>
<dbReference type="InterPro" id="IPR033516">
    <property type="entry name" value="CARD8/ASC/NALP1_CARD"/>
</dbReference>
<dbReference type="PROSITE" id="PS51830">
    <property type="entry name" value="FIIND"/>
    <property type="match status" value="1"/>
</dbReference>
<dbReference type="InterPro" id="IPR001315">
    <property type="entry name" value="CARD"/>
</dbReference>
<dbReference type="RefSeq" id="XP_014011905.2">
    <property type="nucleotide sequence ID" value="XM_014156430.2"/>
</dbReference>
<keyword evidence="8" id="KW-1185">Reference proteome</keyword>
<evidence type="ECO:0000259" key="6">
    <source>
        <dbReference type="PROSITE" id="PS50209"/>
    </source>
</evidence>
<feature type="domain" description="CARD" evidence="6">
    <location>
        <begin position="1208"/>
        <end position="1298"/>
    </location>
</feature>
<dbReference type="InterPro" id="IPR011029">
    <property type="entry name" value="DEATH-like_dom_sf"/>
</dbReference>
<evidence type="ECO:0000256" key="4">
    <source>
        <dbReference type="ARBA" id="ARBA00022859"/>
    </source>
</evidence>
<gene>
    <name evidence="9 10 11" type="primary">LOC106577950</name>
</gene>
<dbReference type="Pfam" id="PF23679">
    <property type="entry name" value="UPA-FIIND"/>
    <property type="match status" value="1"/>
</dbReference>
<dbReference type="RefSeq" id="XP_014011906.2">
    <property type="nucleotide sequence ID" value="XM_014156431.2"/>
</dbReference>
<keyword evidence="5" id="KW-0395">Inflammatory response</keyword>
<organism evidence="8 9">
    <name type="scientific">Salmo salar</name>
    <name type="common">Atlantic salmon</name>
    <dbReference type="NCBI Taxonomy" id="8030"/>
    <lineage>
        <taxon>Eukaryota</taxon>
        <taxon>Metazoa</taxon>
        <taxon>Chordata</taxon>
        <taxon>Craniata</taxon>
        <taxon>Vertebrata</taxon>
        <taxon>Euteleostomi</taxon>
        <taxon>Actinopterygii</taxon>
        <taxon>Neopterygii</taxon>
        <taxon>Teleostei</taxon>
        <taxon>Protacanthopterygii</taxon>
        <taxon>Salmoniformes</taxon>
        <taxon>Salmonidae</taxon>
        <taxon>Salmoninae</taxon>
        <taxon>Salmo</taxon>
    </lineage>
</organism>
<evidence type="ECO:0000256" key="1">
    <source>
        <dbReference type="ARBA" id="ARBA00004514"/>
    </source>
</evidence>
<dbReference type="PaxDb" id="8030-ENSSSAP00000069153"/>
<dbReference type="GO" id="GO:0005829">
    <property type="term" value="C:cytosol"/>
    <property type="evidence" value="ECO:0007669"/>
    <property type="project" value="UniProtKB-SubCell"/>
</dbReference>
<dbReference type="GO" id="GO:0045087">
    <property type="term" value="P:innate immune response"/>
    <property type="evidence" value="ECO:0007669"/>
    <property type="project" value="UniProtKB-KW"/>
</dbReference>
<feature type="domain" description="FIIND" evidence="7">
    <location>
        <begin position="935"/>
        <end position="1211"/>
    </location>
</feature>
<dbReference type="SUPFAM" id="SSF47986">
    <property type="entry name" value="DEATH domain"/>
    <property type="match status" value="1"/>
</dbReference>
<reference evidence="9 10" key="1">
    <citation type="submission" date="2025-05" db="UniProtKB">
        <authorList>
            <consortium name="RefSeq"/>
        </authorList>
    </citation>
    <scope>IDENTIFICATION</scope>
</reference>
<dbReference type="PANTHER" id="PTHR16155">
    <property type="entry name" value="DED DOMAIN-CONTAINING PROTEIN"/>
    <property type="match status" value="1"/>
</dbReference>
<dbReference type="GeneID" id="106577950"/>
<sequence length="1298" mass="148531">MAHNKGSSLSNSRGREIYVGSEIRDSISLLDVLYSNAFEEEDIDYAVAKKTEVDFYRGAPPQWLNFCWAERATSADKTTPFIKRDGYTELIQNIKKKLKGDLTSTMNLLHQPGSGGTTLAKQVLWDMRKTLRCAVLTGPTSDITAIAKQVIYLFTAGSQGHQNTVLLMLEDERILENLQDAIIKEIAERNITTHMPVVIILNCVHKAVIKQEDHNNSRHVILRTELSEAERQQFEEKQIEFSRSYSNEHKQFHGFNIMRENFSEDYVQKTCALSGDVRKHRRPKNSQLLAFLSLVNAYVPGSHLLQSQCQAFLGPPDPIYGGPSFEQRMKPFTHLIVTFPARQGQDKHVRMAHPLIAEQCVKVLATAGVTRSDTARNFLTEFCREEVQQFLVQDMLTKREMGEERKDTFSRLIQDIEGEESKSNVVSVLQLASEIFKQNPFIPQNLARFHYIETRAYFKAEKWAKIAKDRDPKSSFVADTLGQVYKNQLKSRVYDPSLSAQEILQLSKKAFEAFRDEERAAENEQGADMQDDGMTKVSRIFNNRGLFGYLQVANIVFDSLVSLDNNWKKVLTMEISADSFFISIGQKKLFKYKPLISSLRDEVERKCEFFDGYLTYSKPSIEKDEPHYFQTDVKNCYHKYVGTCTPIHSESGIGVPLQKLKEEMAIAFPGLLSCLDKGYDKTHLRRITILWEEIKEEWEKKKDGGGENKAAQNFILANIILSKVEAASPVLTPLPILRGILERHLLANFGNQTPEFYFLVLLLFWPEEYKKMGFNVDLNKCVLEMQESYKNTYKKHLRSRYLRPLIFLGKGEGLSRLVHRSKIEKLLARENPMAGPDTIDQKWSSGEVWREPIVQDLLLPVIGVVRQHRVFACVDGKEIEVCADQRRKVWKSEDVCFYLGFTIRGPVAYGIQYPSHHGYVLYSGPVRSCTTCANVMESTNWVQVEPVAITKEAPMFSTSPPGRYECRVSGLRWVCKTYVSLQYQFSSWEPHRAMVKSLGYKQGGPLLDVTVISGELEEVQLPHFACFGDYPSFKEKVRVLHVEDSGVSVEQVDEVTRFHVKIVHPSFSPKGVLVRSGCPVKAHCDLLLYQAKTAFLTLHAYLVPCDSSVEQAMKKKEQSYGYRSIRKPQPVKSLRMKDWFSLTSSSPSAEVKPPKMKLRYDNTTPNFFEVFIEDADVDFGMKLISDVEGEIVWDHTIRKADYRHKTTQNSQNLHFVDLHRTDIIQRVCQVKPILDKILANRVITDEGYSTVMAKRTTQDQMRALYMGPLKASGIRAKNIFYEILKELEPLLIKDLKGE</sequence>
<evidence type="ECO:0000256" key="2">
    <source>
        <dbReference type="ARBA" id="ARBA00022490"/>
    </source>
</evidence>
<evidence type="ECO:0000256" key="5">
    <source>
        <dbReference type="ARBA" id="ARBA00023198"/>
    </source>
</evidence>
<dbReference type="PANTHER" id="PTHR16155:SF18">
    <property type="entry name" value="STERILE ALPHA MOTIF DOMAIN-CONTAINING PROTEIN 9-LIKE"/>
    <property type="match status" value="1"/>
</dbReference>